<organism evidence="1 2">
    <name type="scientific">Crocosphaera subtropica (strain ATCC 51142 / BH68)</name>
    <name type="common">Cyanothece sp. (strain ATCC 51142)</name>
    <dbReference type="NCBI Taxonomy" id="43989"/>
    <lineage>
        <taxon>Bacteria</taxon>
        <taxon>Bacillati</taxon>
        <taxon>Cyanobacteriota</taxon>
        <taxon>Cyanophyceae</taxon>
        <taxon>Oscillatoriophycideae</taxon>
        <taxon>Chroococcales</taxon>
        <taxon>Aphanothecaceae</taxon>
        <taxon>Crocosphaera</taxon>
        <taxon>Crocosphaera subtropica</taxon>
    </lineage>
</organism>
<accession>B1WR80</accession>
<evidence type="ECO:0000313" key="1">
    <source>
        <dbReference type="EMBL" id="ACB50138.1"/>
    </source>
</evidence>
<dbReference type="Proteomes" id="UP000001203">
    <property type="component" value="Chromosome circular"/>
</dbReference>
<protein>
    <submittedName>
        <fullName evidence="1">Uncharacterized protein</fullName>
    </submittedName>
</protein>
<name>B1WR80_CROS5</name>
<dbReference type="AlphaFoldDB" id="B1WR80"/>
<proteinExistence type="predicted"/>
<dbReference type="Pfam" id="PF13267">
    <property type="entry name" value="DUF4058"/>
    <property type="match status" value="1"/>
</dbReference>
<dbReference type="STRING" id="43989.cce_0787"/>
<keyword evidence="2" id="KW-1185">Reference proteome</keyword>
<dbReference type="KEGG" id="cyt:cce_0787"/>
<evidence type="ECO:0000313" key="2">
    <source>
        <dbReference type="Proteomes" id="UP000001203"/>
    </source>
</evidence>
<dbReference type="InterPro" id="IPR025132">
    <property type="entry name" value="DUF4058"/>
</dbReference>
<dbReference type="EMBL" id="CP000806">
    <property type="protein sequence ID" value="ACB50138.1"/>
    <property type="molecule type" value="Genomic_DNA"/>
</dbReference>
<dbReference type="HOGENOM" id="CLU_093165_0_0_3"/>
<dbReference type="RefSeq" id="WP_009546026.1">
    <property type="nucleotide sequence ID" value="NC_010546.1"/>
</dbReference>
<gene>
    <name evidence="1" type="ordered locus">cce_0787</name>
</gene>
<dbReference type="OrthoDB" id="517639at2"/>
<dbReference type="eggNOG" id="ENOG5032UVP">
    <property type="taxonomic scope" value="Bacteria"/>
</dbReference>
<sequence length="264" mass="30381">MLSPFPGMNPYLELPLFWSQVHTHLIVAIADYMNPILRPKYRMSMEQRVYTDTNNDDNLELVGIPDNVVFTPSSNPTDTSSNVAVAPPKVQPLPITIPQPETIKEWYLQVKNVETQEVVTVIEILSPKNKKGGEGRNKYLKKREQVLMSLTHLIEIDLLRKGEIMPMNIDDRIKSAYRIVISRSDHRPKAELYAFNLAQEIPSIPLPLQPEDQEPLIPLQDLLHSLYEKGSYDLAINYQKQILEDLSETDQTWINNLLQEQELI</sequence>
<reference evidence="1 2" key="1">
    <citation type="journal article" date="2008" name="Proc. Natl. Acad. Sci. U.S.A.">
        <title>The genome of Cyanothece 51142, a unicellular diazotrophic cyanobacterium important in the marine nitrogen cycle.</title>
        <authorList>
            <person name="Welsh E.A."/>
            <person name="Liberton M."/>
            <person name="Stoeckel J."/>
            <person name="Loh T."/>
            <person name="Elvitigala T."/>
            <person name="Wang C."/>
            <person name="Wollam A."/>
            <person name="Fulton R.S."/>
            <person name="Clifton S.W."/>
            <person name="Jacobs J.M."/>
            <person name="Aurora R."/>
            <person name="Ghosh B.K."/>
            <person name="Sherman L.A."/>
            <person name="Smith R.D."/>
            <person name="Wilson R.K."/>
            <person name="Pakrasi H.B."/>
        </authorList>
    </citation>
    <scope>NUCLEOTIDE SEQUENCE [LARGE SCALE GENOMIC DNA]</scope>
    <source>
        <strain evidence="2">ATCC 51142 / BH68</strain>
    </source>
</reference>